<dbReference type="GO" id="GO:0006633">
    <property type="term" value="P:fatty acid biosynthetic process"/>
    <property type="evidence" value="ECO:0007669"/>
    <property type="project" value="TreeGrafter"/>
</dbReference>
<evidence type="ECO:0000313" key="7">
    <source>
        <dbReference type="EMBL" id="RTQ92490.1"/>
    </source>
</evidence>
<keyword evidence="2 4" id="KW-0012">Acyltransferase</keyword>
<feature type="domain" description="Malonyl-CoA:ACP transacylase (MAT)" evidence="6">
    <location>
        <begin position="6"/>
        <end position="309"/>
    </location>
</feature>
<evidence type="ECO:0000256" key="4">
    <source>
        <dbReference type="PIRNR" id="PIRNR000446"/>
    </source>
</evidence>
<dbReference type="SUPFAM" id="SSF55048">
    <property type="entry name" value="Probable ACP-binding domain of malonyl-CoA ACP transacylase"/>
    <property type="match status" value="1"/>
</dbReference>
<dbReference type="PANTHER" id="PTHR42681">
    <property type="entry name" value="MALONYL-COA-ACYL CARRIER PROTEIN TRANSACYLASE, MITOCHONDRIAL"/>
    <property type="match status" value="1"/>
</dbReference>
<dbReference type="InterPro" id="IPR024925">
    <property type="entry name" value="Malonyl_CoA-ACP_transAc"/>
</dbReference>
<dbReference type="InterPro" id="IPR050858">
    <property type="entry name" value="Mal-CoA-ACP_Trans/PKS_FabD"/>
</dbReference>
<dbReference type="InterPro" id="IPR016036">
    <property type="entry name" value="Malonyl_transacylase_ACP-bd"/>
</dbReference>
<dbReference type="PANTHER" id="PTHR42681:SF1">
    <property type="entry name" value="MALONYL-COA-ACYL CARRIER PROTEIN TRANSACYLASE, MITOCHONDRIAL"/>
    <property type="match status" value="1"/>
</dbReference>
<evidence type="ECO:0000259" key="6">
    <source>
        <dbReference type="SMART" id="SM00827"/>
    </source>
</evidence>
<dbReference type="InterPro" id="IPR001227">
    <property type="entry name" value="Ac_transferase_dom_sf"/>
</dbReference>
<dbReference type="GO" id="GO:0004314">
    <property type="term" value="F:[acyl-carrier-protein] S-malonyltransferase activity"/>
    <property type="evidence" value="ECO:0007669"/>
    <property type="project" value="UniProtKB-EC"/>
</dbReference>
<comment type="caution">
    <text evidence="7">The sequence shown here is derived from an EMBL/GenBank/DDBJ whole genome shotgun (WGS) entry which is preliminary data.</text>
</comment>
<name>A0A431UQU9_9BACI</name>
<dbReference type="RefSeq" id="WP_126294672.1">
    <property type="nucleotide sequence ID" value="NZ_CP155468.1"/>
</dbReference>
<dbReference type="InterPro" id="IPR016035">
    <property type="entry name" value="Acyl_Trfase/lysoPLipase"/>
</dbReference>
<dbReference type="PIRSF" id="PIRSF000446">
    <property type="entry name" value="Mct"/>
    <property type="match status" value="1"/>
</dbReference>
<proteinExistence type="inferred from homology"/>
<feature type="active site" evidence="5">
    <location>
        <position position="86"/>
    </location>
</feature>
<evidence type="ECO:0000256" key="2">
    <source>
        <dbReference type="ARBA" id="ARBA00023315"/>
    </source>
</evidence>
<dbReference type="SMART" id="SM00827">
    <property type="entry name" value="PKS_AT"/>
    <property type="match status" value="1"/>
</dbReference>
<protein>
    <recommendedName>
        <fullName evidence="4">Malonyl CoA-acyl carrier protein transacylase</fullName>
        <ecNumber evidence="4">2.3.1.39</ecNumber>
    </recommendedName>
</protein>
<keyword evidence="1 4" id="KW-0808">Transferase</keyword>
<gene>
    <name evidence="7" type="ORF">EKG35_11825</name>
</gene>
<dbReference type="Pfam" id="PF00698">
    <property type="entry name" value="Acyl_transf_1"/>
    <property type="match status" value="1"/>
</dbReference>
<dbReference type="SUPFAM" id="SSF52151">
    <property type="entry name" value="FabD/lysophospholipase-like"/>
    <property type="match status" value="1"/>
</dbReference>
<dbReference type="EC" id="2.3.1.39" evidence="4"/>
<accession>A0A431UQU9</accession>
<dbReference type="InterPro" id="IPR014043">
    <property type="entry name" value="Acyl_transferase_dom"/>
</dbReference>
<evidence type="ECO:0000256" key="5">
    <source>
        <dbReference type="PIRSR" id="PIRSR000446-1"/>
    </source>
</evidence>
<comment type="similarity">
    <text evidence="4">Belongs to the fabD family.</text>
</comment>
<comment type="catalytic activity">
    <reaction evidence="3 4">
        <text>holo-[ACP] + malonyl-CoA = malonyl-[ACP] + CoA</text>
        <dbReference type="Rhea" id="RHEA:41792"/>
        <dbReference type="Rhea" id="RHEA-COMP:9623"/>
        <dbReference type="Rhea" id="RHEA-COMP:9685"/>
        <dbReference type="ChEBI" id="CHEBI:57287"/>
        <dbReference type="ChEBI" id="CHEBI:57384"/>
        <dbReference type="ChEBI" id="CHEBI:64479"/>
        <dbReference type="ChEBI" id="CHEBI:78449"/>
        <dbReference type="EC" id="2.3.1.39"/>
    </reaction>
</comment>
<evidence type="ECO:0000313" key="8">
    <source>
        <dbReference type="Proteomes" id="UP000276349"/>
    </source>
</evidence>
<dbReference type="Proteomes" id="UP000276349">
    <property type="component" value="Unassembled WGS sequence"/>
</dbReference>
<evidence type="ECO:0000256" key="1">
    <source>
        <dbReference type="ARBA" id="ARBA00022679"/>
    </source>
</evidence>
<evidence type="ECO:0000256" key="3">
    <source>
        <dbReference type="ARBA" id="ARBA00048462"/>
    </source>
</evidence>
<organism evidence="7 8">
    <name type="scientific">Lysinibacillus telephonicus</name>
    <dbReference type="NCBI Taxonomy" id="1714840"/>
    <lineage>
        <taxon>Bacteria</taxon>
        <taxon>Bacillati</taxon>
        <taxon>Bacillota</taxon>
        <taxon>Bacilli</taxon>
        <taxon>Bacillales</taxon>
        <taxon>Bacillaceae</taxon>
        <taxon>Lysinibacillus</taxon>
    </lineage>
</organism>
<dbReference type="OrthoDB" id="9805460at2"/>
<dbReference type="EMBL" id="RXNR01000031">
    <property type="protein sequence ID" value="RTQ92490.1"/>
    <property type="molecule type" value="Genomic_DNA"/>
</dbReference>
<dbReference type="GO" id="GO:0005829">
    <property type="term" value="C:cytosol"/>
    <property type="evidence" value="ECO:0007669"/>
    <property type="project" value="TreeGrafter"/>
</dbReference>
<reference evidence="7 8" key="1">
    <citation type="submission" date="2018-12" db="EMBL/GenBank/DDBJ databases">
        <authorList>
            <person name="Yu L."/>
        </authorList>
    </citation>
    <scope>NUCLEOTIDE SEQUENCE [LARGE SCALE GENOMIC DNA]</scope>
    <source>
        <strain evidence="7 8">S5H2222</strain>
    </source>
</reference>
<feature type="active site" evidence="5">
    <location>
        <position position="195"/>
    </location>
</feature>
<dbReference type="Gene3D" id="3.30.70.250">
    <property type="entry name" value="Malonyl-CoA ACP transacylase, ACP-binding"/>
    <property type="match status" value="1"/>
</dbReference>
<dbReference type="AlphaFoldDB" id="A0A431UQU9"/>
<dbReference type="Gene3D" id="3.40.366.10">
    <property type="entry name" value="Malonyl-Coenzyme A Acyl Carrier Protein, domain 2"/>
    <property type="match status" value="1"/>
</dbReference>
<sequence>MKSAFLFPGQGSQYEGMLNDLPNDSVVKEVLEESSEILKRPIDTLHSKKSLSTTKAVQQCLLIASVSTYKIFEKNGVMPSYVAGHSVGAFGAAVASGVITFEEALKLVTLRGELMEKTCDSGYGMAVVLGLDEYQLSEIVSSFFNKEYPVYVSNRNSPTQITLSGSLKGLEKAIDYVKSHGATSAHLLNVSTPSHCPLFKNVSEELLSELDKLNLKRPKIPISSNVNSRLLRQADSVKEDLAKSICYPVRWHDAVNLLYEAGARLFIEMPPGDVLSKLANQAFPDVRTIAISKSSIEDCFYLHSGEDSHLYR</sequence>
<keyword evidence="8" id="KW-1185">Reference proteome</keyword>